<dbReference type="AlphaFoldDB" id="A0A5R9IGI6"/>
<feature type="binding site" evidence="4">
    <location>
        <position position="95"/>
    </location>
    <ligand>
        <name>a divalent metal cation</name>
        <dbReference type="ChEBI" id="CHEBI:60240"/>
        <label>1</label>
    </ligand>
</feature>
<dbReference type="InterPro" id="IPR018228">
    <property type="entry name" value="DNase_TatD-rel_CS"/>
</dbReference>
<dbReference type="Pfam" id="PF01026">
    <property type="entry name" value="TatD_DNase"/>
    <property type="match status" value="1"/>
</dbReference>
<evidence type="ECO:0000256" key="1">
    <source>
        <dbReference type="ARBA" id="ARBA00009275"/>
    </source>
</evidence>
<dbReference type="FunFam" id="3.20.20.140:FF:000005">
    <property type="entry name" value="TatD family hydrolase"/>
    <property type="match status" value="1"/>
</dbReference>
<comment type="similarity">
    <text evidence="1">Belongs to the metallo-dependent hydrolases superfamily. TatD-type hydrolase family.</text>
</comment>
<evidence type="ECO:0000256" key="2">
    <source>
        <dbReference type="ARBA" id="ARBA00022723"/>
    </source>
</evidence>
<protein>
    <submittedName>
        <fullName evidence="5">TatD family deoxyribonuclease</fullName>
    </submittedName>
</protein>
<accession>A0A5R9IGI6</accession>
<feature type="binding site" evidence="4">
    <location>
        <position position="10"/>
    </location>
    <ligand>
        <name>a divalent metal cation</name>
        <dbReference type="ChEBI" id="CHEBI:60240"/>
        <label>1</label>
    </ligand>
</feature>
<dbReference type="InterPro" id="IPR001130">
    <property type="entry name" value="TatD-like"/>
</dbReference>
<dbReference type="GO" id="GO:0016788">
    <property type="term" value="F:hydrolase activity, acting on ester bonds"/>
    <property type="evidence" value="ECO:0007669"/>
    <property type="project" value="InterPro"/>
</dbReference>
<evidence type="ECO:0000256" key="4">
    <source>
        <dbReference type="PIRSR" id="PIRSR005902-1"/>
    </source>
</evidence>
<gene>
    <name evidence="5" type="ORF">FE810_14295</name>
</gene>
<feature type="binding site" evidence="4">
    <location>
        <position position="153"/>
    </location>
    <ligand>
        <name>a divalent metal cation</name>
        <dbReference type="ChEBI" id="CHEBI:60240"/>
        <label>2</label>
    </ligand>
</feature>
<dbReference type="GO" id="GO:0005829">
    <property type="term" value="C:cytosol"/>
    <property type="evidence" value="ECO:0007669"/>
    <property type="project" value="TreeGrafter"/>
</dbReference>
<name>A0A5R9IGI6_9GAMM</name>
<keyword evidence="6" id="KW-1185">Reference proteome</keyword>
<keyword evidence="3" id="KW-0378">Hydrolase</keyword>
<dbReference type="EMBL" id="VCBC01000015">
    <property type="protein sequence ID" value="TLU61674.1"/>
    <property type="molecule type" value="Genomic_DNA"/>
</dbReference>
<keyword evidence="2 4" id="KW-0479">Metal-binding</keyword>
<dbReference type="PANTHER" id="PTHR46124:SF3">
    <property type="entry name" value="HYDROLASE"/>
    <property type="match status" value="1"/>
</dbReference>
<evidence type="ECO:0000256" key="3">
    <source>
        <dbReference type="ARBA" id="ARBA00022801"/>
    </source>
</evidence>
<evidence type="ECO:0000313" key="6">
    <source>
        <dbReference type="Proteomes" id="UP000307790"/>
    </source>
</evidence>
<reference evidence="5 6" key="1">
    <citation type="submission" date="2019-05" db="EMBL/GenBank/DDBJ databases">
        <title>Genome sequences of Thalassotalea litorea 1K03283.</title>
        <authorList>
            <person name="Zhang D."/>
        </authorList>
    </citation>
    <scope>NUCLEOTIDE SEQUENCE [LARGE SCALE GENOMIC DNA]</scope>
    <source>
        <strain evidence="5 6">MCCC 1K03283</strain>
    </source>
</reference>
<organism evidence="5 6">
    <name type="scientific">Thalassotalea litorea</name>
    <dbReference type="NCBI Taxonomy" id="2020715"/>
    <lineage>
        <taxon>Bacteria</taxon>
        <taxon>Pseudomonadati</taxon>
        <taxon>Pseudomonadota</taxon>
        <taxon>Gammaproteobacteria</taxon>
        <taxon>Alteromonadales</taxon>
        <taxon>Colwelliaceae</taxon>
        <taxon>Thalassotalea</taxon>
    </lineage>
</organism>
<dbReference type="OrthoDB" id="9810005at2"/>
<feature type="binding site" evidence="4">
    <location>
        <position position="129"/>
    </location>
    <ligand>
        <name>a divalent metal cation</name>
        <dbReference type="ChEBI" id="CHEBI:60240"/>
        <label>2</label>
    </ligand>
</feature>
<dbReference type="Gene3D" id="3.20.20.140">
    <property type="entry name" value="Metal-dependent hydrolases"/>
    <property type="match status" value="1"/>
</dbReference>
<evidence type="ECO:0000313" key="5">
    <source>
        <dbReference type="EMBL" id="TLU61674.1"/>
    </source>
</evidence>
<feature type="binding site" evidence="4">
    <location>
        <position position="203"/>
    </location>
    <ligand>
        <name>a divalent metal cation</name>
        <dbReference type="ChEBI" id="CHEBI:60240"/>
        <label>1</label>
    </ligand>
</feature>
<proteinExistence type="inferred from homology"/>
<dbReference type="InterPro" id="IPR032466">
    <property type="entry name" value="Metal_Hydrolase"/>
</dbReference>
<dbReference type="PANTHER" id="PTHR46124">
    <property type="entry name" value="D-AMINOACYL-TRNA DEACYLASE"/>
    <property type="match status" value="1"/>
</dbReference>
<dbReference type="GO" id="GO:0046872">
    <property type="term" value="F:metal ion binding"/>
    <property type="evidence" value="ECO:0007669"/>
    <property type="project" value="UniProtKB-KW"/>
</dbReference>
<dbReference type="Proteomes" id="UP000307790">
    <property type="component" value="Unassembled WGS sequence"/>
</dbReference>
<dbReference type="PIRSF" id="PIRSF005902">
    <property type="entry name" value="DNase_TatD"/>
    <property type="match status" value="1"/>
</dbReference>
<sequence>MVKFTDSHCHLDFADFDQSRPTLIHQLTQSGIGRIIIPGVSAKHWQRQLDTCGSFSGCYFGFGIHPWWINNARQDDLTKLERYLSTKSRVVALGEIGLDAHIDDMDKQIRFFEQQLSLANTLALPVLIHHRQTHHLIIPILKQMRLTHGGVIHAFSGSYQQAKQYLGLGFKLGIGGVITYERAKKTRHAVAKLPLDSLVLETDAPSMPLQGQQGQANSPTNVVKVFQHLCDLREEPPTKIAAQIEQNCEQLFTF</sequence>
<comment type="caution">
    <text evidence="5">The sequence shown here is derived from an EMBL/GenBank/DDBJ whole genome shotgun (WGS) entry which is preliminary data.</text>
</comment>
<dbReference type="PROSITE" id="PS01091">
    <property type="entry name" value="TATD_3"/>
    <property type="match status" value="1"/>
</dbReference>
<dbReference type="CDD" id="cd01310">
    <property type="entry name" value="TatD_DNAse"/>
    <property type="match status" value="1"/>
</dbReference>
<dbReference type="SUPFAM" id="SSF51556">
    <property type="entry name" value="Metallo-dependent hydrolases"/>
    <property type="match status" value="1"/>
</dbReference>
<feature type="binding site" evidence="4">
    <location>
        <position position="8"/>
    </location>
    <ligand>
        <name>a divalent metal cation</name>
        <dbReference type="ChEBI" id="CHEBI:60240"/>
        <label>1</label>
    </ligand>
</feature>